<reference evidence="1" key="1">
    <citation type="submission" date="2022-11" db="EMBL/GenBank/DDBJ databases">
        <authorList>
            <person name="Morgan W.R."/>
            <person name="Tartar A."/>
        </authorList>
    </citation>
    <scope>NUCLEOTIDE SEQUENCE</scope>
    <source>
        <strain evidence="1">ARSEF 373</strain>
    </source>
</reference>
<proteinExistence type="predicted"/>
<gene>
    <name evidence="1" type="ORF">N0F65_005988</name>
</gene>
<evidence type="ECO:0000313" key="1">
    <source>
        <dbReference type="EMBL" id="DBA02961.1"/>
    </source>
</evidence>
<organism evidence="1 2">
    <name type="scientific">Lagenidium giganteum</name>
    <dbReference type="NCBI Taxonomy" id="4803"/>
    <lineage>
        <taxon>Eukaryota</taxon>
        <taxon>Sar</taxon>
        <taxon>Stramenopiles</taxon>
        <taxon>Oomycota</taxon>
        <taxon>Peronosporomycetes</taxon>
        <taxon>Pythiales</taxon>
        <taxon>Pythiaceae</taxon>
    </lineage>
</organism>
<protein>
    <submittedName>
        <fullName evidence="1">Uncharacterized protein</fullName>
    </submittedName>
</protein>
<reference evidence="1" key="2">
    <citation type="journal article" date="2023" name="Microbiol Resour">
        <title>Decontamination and Annotation of the Draft Genome Sequence of the Oomycete Lagenidium giganteum ARSEF 373.</title>
        <authorList>
            <person name="Morgan W.R."/>
            <person name="Tartar A."/>
        </authorList>
    </citation>
    <scope>NUCLEOTIDE SEQUENCE</scope>
    <source>
        <strain evidence="1">ARSEF 373</strain>
    </source>
</reference>
<dbReference type="AlphaFoldDB" id="A0AAV2Z9G7"/>
<dbReference type="Proteomes" id="UP001146120">
    <property type="component" value="Unassembled WGS sequence"/>
</dbReference>
<comment type="caution">
    <text evidence="1">The sequence shown here is derived from an EMBL/GenBank/DDBJ whole genome shotgun (WGS) entry which is preliminary data.</text>
</comment>
<name>A0AAV2Z9G7_9STRA</name>
<sequence length="27" mass="3135">MHLTDKIGHYRRARDSINLKFMSSLSG</sequence>
<accession>A0AAV2Z9G7</accession>
<dbReference type="EMBL" id="DAKRPA010000025">
    <property type="protein sequence ID" value="DBA02961.1"/>
    <property type="molecule type" value="Genomic_DNA"/>
</dbReference>
<keyword evidence="2" id="KW-1185">Reference proteome</keyword>
<evidence type="ECO:0000313" key="2">
    <source>
        <dbReference type="Proteomes" id="UP001146120"/>
    </source>
</evidence>